<accession>A0ABS4RPU8</accession>
<dbReference type="InterPro" id="IPR011990">
    <property type="entry name" value="TPR-like_helical_dom_sf"/>
</dbReference>
<comment type="caution">
    <text evidence="1">The sequence shown here is derived from an EMBL/GenBank/DDBJ whole genome shotgun (WGS) entry which is preliminary data.</text>
</comment>
<dbReference type="SUPFAM" id="SSF48452">
    <property type="entry name" value="TPR-like"/>
    <property type="match status" value="1"/>
</dbReference>
<reference evidence="1 2" key="1">
    <citation type="submission" date="2021-03" db="EMBL/GenBank/DDBJ databases">
        <title>Genomic Encyclopedia of Type Strains, Phase IV (KMG-IV): sequencing the most valuable type-strain genomes for metagenomic binning, comparative biology and taxonomic classification.</title>
        <authorList>
            <person name="Goeker M."/>
        </authorList>
    </citation>
    <scope>NUCLEOTIDE SEQUENCE [LARGE SCALE GENOMIC DNA]</scope>
    <source>
        <strain evidence="1 2">DSM 21292</strain>
    </source>
</reference>
<evidence type="ECO:0000313" key="1">
    <source>
        <dbReference type="EMBL" id="MBP2244334.1"/>
    </source>
</evidence>
<dbReference type="Proteomes" id="UP000810207">
    <property type="component" value="Unassembled WGS sequence"/>
</dbReference>
<sequence length="315" mass="36496">MNIVQSFQELVVRGDHQGMIELLKNFEQSRKLSVHEQGWVYWNISDGYALLREPEPLYANHREFFEWGRKNLAPEQLHWIVSDSTQALSLSLGNYFDHWMDWYQYACDHAPKLDTNRGVRFESHRALGGSLWVLERYSEMDSVLENMNQLIQEDETWSNILFARITYNKQRLAYLYHAGEVAGVEALLNETMDWIDEINDGALSISRKDEVVGSWEDINVSRNSQRDINIALNNLACILTDIERYEESVKLFMQIQEHGHHINAYGFSKWIYSIWKTRGTEAVKAALAANAAYDEIAHLVKHTPELSEIKGLAGD</sequence>
<gene>
    <name evidence="1" type="ORF">J2Z28_000947</name>
</gene>
<dbReference type="EMBL" id="JAGIKV010000003">
    <property type="protein sequence ID" value="MBP2244334.1"/>
    <property type="molecule type" value="Genomic_DNA"/>
</dbReference>
<name>A0ABS4RPU8_PAEXY</name>
<organism evidence="1 2">
    <name type="scientific">Paenibacillus xylanexedens</name>
    <dbReference type="NCBI Taxonomy" id="528191"/>
    <lineage>
        <taxon>Bacteria</taxon>
        <taxon>Bacillati</taxon>
        <taxon>Bacillota</taxon>
        <taxon>Bacilli</taxon>
        <taxon>Bacillales</taxon>
        <taxon>Paenibacillaceae</taxon>
        <taxon>Paenibacillus</taxon>
    </lineage>
</organism>
<dbReference type="RefSeq" id="WP_211081376.1">
    <property type="nucleotide sequence ID" value="NZ_CBCSLC010000025.1"/>
</dbReference>
<protein>
    <submittedName>
        <fullName evidence="1">Tetratricopeptide (TPR) repeat protein</fullName>
    </submittedName>
</protein>
<keyword evidence="2" id="KW-1185">Reference proteome</keyword>
<evidence type="ECO:0000313" key="2">
    <source>
        <dbReference type="Proteomes" id="UP000810207"/>
    </source>
</evidence>
<proteinExistence type="predicted"/>